<keyword evidence="3" id="KW-1185">Reference proteome</keyword>
<sequence>MDVDQGFQPTSTGDHSTATVGPTIVVGHSGVVTQPAPQQVNTEDDSSLDSEQASHLKGRRYLRILLGEALHFKPDPASASGNWRQMGSPVYHIDKGTNSIIAASMLVRPTAENENWLENRQILLYKLPDLTNPIAICGSQLWADETDNGSDVSQLMDIRHYPDTIVDGEMRVVMIIVFGVNARPATQDPNDMEILDVWKLVKAVEIWIPVGPVSTASTTGLLARRVSNPWIFRPAVVPPPSLLQPRKGKVERIEPGRGEAELRGRIAKLYRAEIRRKGGQPSSQESAGEGKVEMEMADCIAVFGIQNSDTSSAIVIKKVLFLDDKARGNSSYSKKQISRTVSCMAIFPYYSNYERMLVLFNRHGRGLIWDWVNEKQIAQLHMPADEILSKQAENAKEGKIDDEVSQQATMAAQEAAASSLYYWGAQVNWAVEVPYPTRINPKKRRLFRIVILADGNGSEWESSWWHVDNEMLGDSEKDLEAPPFIPVGMPRTPWKPSPGKPKVLYADAKRFEKETVGYCLEEQRETHKEEDGKPLQFIAYVIWNHFRIVLTSRLGLSIYDMEELGEGKGKASHSKDRQWVTFLEDTEENPLVDIATVGDNLVITRRFGQMIWPFYGRVS</sequence>
<reference evidence="2" key="1">
    <citation type="journal article" date="2020" name="Fungal Divers.">
        <title>Resolving the Mortierellaceae phylogeny through synthesis of multi-gene phylogenetics and phylogenomics.</title>
        <authorList>
            <person name="Vandepol N."/>
            <person name="Liber J."/>
            <person name="Desiro A."/>
            <person name="Na H."/>
            <person name="Kennedy M."/>
            <person name="Barry K."/>
            <person name="Grigoriev I.V."/>
            <person name="Miller A.N."/>
            <person name="O'Donnell K."/>
            <person name="Stajich J.E."/>
            <person name="Bonito G."/>
        </authorList>
    </citation>
    <scope>NUCLEOTIDE SEQUENCE</scope>
    <source>
        <strain evidence="2">NRRL 2769</strain>
    </source>
</reference>
<feature type="region of interest" description="Disordered" evidence="1">
    <location>
        <begin position="1"/>
        <end position="21"/>
    </location>
</feature>
<evidence type="ECO:0000313" key="2">
    <source>
        <dbReference type="EMBL" id="KAG0012503.1"/>
    </source>
</evidence>
<feature type="compositionally biased region" description="Polar residues" evidence="1">
    <location>
        <begin position="7"/>
        <end position="20"/>
    </location>
</feature>
<protein>
    <submittedName>
        <fullName evidence="2">Uncharacterized protein</fullName>
    </submittedName>
</protein>
<dbReference type="EMBL" id="JAAAID010000973">
    <property type="protein sequence ID" value="KAG0012503.1"/>
    <property type="molecule type" value="Genomic_DNA"/>
</dbReference>
<dbReference type="Proteomes" id="UP000703661">
    <property type="component" value="Unassembled WGS sequence"/>
</dbReference>
<dbReference type="OrthoDB" id="2445710at2759"/>
<evidence type="ECO:0000313" key="3">
    <source>
        <dbReference type="Proteomes" id="UP000703661"/>
    </source>
</evidence>
<accession>A0A9P6MTP7</accession>
<proteinExistence type="predicted"/>
<name>A0A9P6MTP7_9FUNG</name>
<comment type="caution">
    <text evidence="2">The sequence shown here is derived from an EMBL/GenBank/DDBJ whole genome shotgun (WGS) entry which is preliminary data.</text>
</comment>
<gene>
    <name evidence="2" type="ORF">BGZ80_011694</name>
</gene>
<dbReference type="AlphaFoldDB" id="A0A9P6MTP7"/>
<organism evidence="2 3">
    <name type="scientific">Entomortierella chlamydospora</name>
    <dbReference type="NCBI Taxonomy" id="101097"/>
    <lineage>
        <taxon>Eukaryota</taxon>
        <taxon>Fungi</taxon>
        <taxon>Fungi incertae sedis</taxon>
        <taxon>Mucoromycota</taxon>
        <taxon>Mortierellomycotina</taxon>
        <taxon>Mortierellomycetes</taxon>
        <taxon>Mortierellales</taxon>
        <taxon>Mortierellaceae</taxon>
        <taxon>Entomortierella</taxon>
    </lineage>
</organism>
<evidence type="ECO:0000256" key="1">
    <source>
        <dbReference type="SAM" id="MobiDB-lite"/>
    </source>
</evidence>